<dbReference type="SUPFAM" id="SSF54236">
    <property type="entry name" value="Ubiquitin-like"/>
    <property type="match status" value="1"/>
</dbReference>
<dbReference type="SUPFAM" id="SSF47031">
    <property type="entry name" value="Second domain of FERM"/>
    <property type="match status" value="1"/>
</dbReference>
<comment type="caution">
    <text evidence="3">The sequence shown here is derived from an EMBL/GenBank/DDBJ whole genome shotgun (WGS) entry which is preliminary data.</text>
</comment>
<dbReference type="GO" id="GO:0031032">
    <property type="term" value="P:actomyosin structure organization"/>
    <property type="evidence" value="ECO:0007669"/>
    <property type="project" value="TreeGrafter"/>
</dbReference>
<dbReference type="InterPro" id="IPR029071">
    <property type="entry name" value="Ubiquitin-like_domsf"/>
</dbReference>
<reference evidence="3 4" key="1">
    <citation type="submission" date="2019-07" db="EMBL/GenBank/DDBJ databases">
        <title>Annotation for the trematode Paragonimus westermani.</title>
        <authorList>
            <person name="Choi Y.-J."/>
        </authorList>
    </citation>
    <scope>NUCLEOTIDE SEQUENCE [LARGE SCALE GENOMIC DNA]</scope>
    <source>
        <strain evidence="3">180907_Pwestermani</strain>
    </source>
</reference>
<accession>A0A8T0DP11</accession>
<sequence length="365" mass="41906">MSCRSIYTVLLRTFVHGLYGFTSIFLKCRFKGSSGYLSPTRSGDASSKKTPSVLNDGRRNRSTSSPPEDGKSNEPPLPLDIGLDERTHEYSMALFMVEVKLLSDEEAPLQIELTNTCLGRTLFNQVIERLSGIVAKDYFGLRYLDRSKQRQWLEMSKTVYKQLKYRFHFRTDVCPRSLNFRVKHYPSNPLTEFPQEKARQYLEALRSVPRCLYSLCPNDSTPNLDLLLLLLRSKEFTLNYLLLNKSLNSGFLDFLSYLLYLQLRRDLHSGRLIGKNAEMHMLAACILQAEIGDYDLLADYLGEQGTLADLKMFANVTPRTESRICDLHKTLKGMTMEEAENKFLDHASHFETYGIEPIYVQVSTL</sequence>
<dbReference type="SMART" id="SM00295">
    <property type="entry name" value="B41"/>
    <property type="match status" value="1"/>
</dbReference>
<evidence type="ECO:0000313" key="4">
    <source>
        <dbReference type="Proteomes" id="UP000699462"/>
    </source>
</evidence>
<feature type="compositionally biased region" description="Polar residues" evidence="1">
    <location>
        <begin position="37"/>
        <end position="53"/>
    </location>
</feature>
<organism evidence="3 4">
    <name type="scientific">Paragonimus westermani</name>
    <dbReference type="NCBI Taxonomy" id="34504"/>
    <lineage>
        <taxon>Eukaryota</taxon>
        <taxon>Metazoa</taxon>
        <taxon>Spiralia</taxon>
        <taxon>Lophotrochozoa</taxon>
        <taxon>Platyhelminthes</taxon>
        <taxon>Trematoda</taxon>
        <taxon>Digenea</taxon>
        <taxon>Plagiorchiida</taxon>
        <taxon>Troglotremata</taxon>
        <taxon>Troglotrematidae</taxon>
        <taxon>Paragonimus</taxon>
    </lineage>
</organism>
<protein>
    <recommendedName>
        <fullName evidence="2">FERM domain-containing protein</fullName>
    </recommendedName>
</protein>
<dbReference type="Pfam" id="PF00373">
    <property type="entry name" value="FERM_M"/>
    <property type="match status" value="1"/>
</dbReference>
<dbReference type="InterPro" id="IPR018979">
    <property type="entry name" value="FERM_N"/>
</dbReference>
<evidence type="ECO:0000313" key="3">
    <source>
        <dbReference type="EMBL" id="KAF8569022.1"/>
    </source>
</evidence>
<feature type="region of interest" description="Disordered" evidence="1">
    <location>
        <begin position="37"/>
        <end position="80"/>
    </location>
</feature>
<dbReference type="EMBL" id="JTDF01002252">
    <property type="protein sequence ID" value="KAF8569022.1"/>
    <property type="molecule type" value="Genomic_DNA"/>
</dbReference>
<evidence type="ECO:0000259" key="2">
    <source>
        <dbReference type="PROSITE" id="PS50057"/>
    </source>
</evidence>
<dbReference type="InterPro" id="IPR000299">
    <property type="entry name" value="FERM_domain"/>
</dbReference>
<dbReference type="CDD" id="cd14473">
    <property type="entry name" value="FERM_B-lobe"/>
    <property type="match status" value="1"/>
</dbReference>
<evidence type="ECO:0000256" key="1">
    <source>
        <dbReference type="SAM" id="MobiDB-lite"/>
    </source>
</evidence>
<dbReference type="Gene3D" id="3.10.20.90">
    <property type="entry name" value="Phosphatidylinositol 3-kinase Catalytic Subunit, Chain A, domain 1"/>
    <property type="match status" value="1"/>
</dbReference>
<feature type="domain" description="FERM" evidence="2">
    <location>
        <begin position="95"/>
        <end position="365"/>
    </location>
</feature>
<dbReference type="InterPro" id="IPR035963">
    <property type="entry name" value="FERM_2"/>
</dbReference>
<dbReference type="PANTHER" id="PTHR23280">
    <property type="entry name" value="4.1 G PROTEIN"/>
    <property type="match status" value="1"/>
</dbReference>
<name>A0A8T0DP11_9TREM</name>
<proteinExistence type="predicted"/>
<dbReference type="InterPro" id="IPR019748">
    <property type="entry name" value="FERM_central"/>
</dbReference>
<dbReference type="Pfam" id="PF09379">
    <property type="entry name" value="FERM_N"/>
    <property type="match status" value="1"/>
</dbReference>
<dbReference type="GO" id="GO:0005856">
    <property type="term" value="C:cytoskeleton"/>
    <property type="evidence" value="ECO:0007669"/>
    <property type="project" value="TreeGrafter"/>
</dbReference>
<dbReference type="InterPro" id="IPR019749">
    <property type="entry name" value="Band_41_domain"/>
</dbReference>
<gene>
    <name evidence="3" type="ORF">P879_02449</name>
</gene>
<keyword evidence="4" id="KW-1185">Reference proteome</keyword>
<dbReference type="PANTHER" id="PTHR23280:SF32">
    <property type="entry name" value="FI22325P1"/>
    <property type="match status" value="1"/>
</dbReference>
<dbReference type="PROSITE" id="PS50057">
    <property type="entry name" value="FERM_3"/>
    <property type="match status" value="1"/>
</dbReference>
<dbReference type="OrthoDB" id="6266673at2759"/>
<dbReference type="Gene3D" id="1.20.80.10">
    <property type="match status" value="1"/>
</dbReference>
<dbReference type="AlphaFoldDB" id="A0A8T0DP11"/>
<dbReference type="Proteomes" id="UP000699462">
    <property type="component" value="Unassembled WGS sequence"/>
</dbReference>
<dbReference type="InterPro" id="IPR014352">
    <property type="entry name" value="FERM/acyl-CoA-bd_prot_sf"/>
</dbReference>